<evidence type="ECO:0000259" key="2">
    <source>
        <dbReference type="Pfam" id="PF04824"/>
    </source>
</evidence>
<evidence type="ECO:0000256" key="1">
    <source>
        <dbReference type="SAM" id="MobiDB-lite"/>
    </source>
</evidence>
<dbReference type="InterPro" id="IPR036390">
    <property type="entry name" value="WH_DNA-bd_sf"/>
</dbReference>
<dbReference type="GO" id="GO:1990414">
    <property type="term" value="P:replication-born double-strand break repair via sister chromatid exchange"/>
    <property type="evidence" value="ECO:0007669"/>
    <property type="project" value="TreeGrafter"/>
</dbReference>
<feature type="region of interest" description="Disordered" evidence="1">
    <location>
        <begin position="1"/>
        <end position="117"/>
    </location>
</feature>
<organism evidence="3 4">
    <name type="scientific">Rotaria magnacalcarata</name>
    <dbReference type="NCBI Taxonomy" id="392030"/>
    <lineage>
        <taxon>Eukaryota</taxon>
        <taxon>Metazoa</taxon>
        <taxon>Spiralia</taxon>
        <taxon>Gnathifera</taxon>
        <taxon>Rotifera</taxon>
        <taxon>Eurotatoria</taxon>
        <taxon>Bdelloidea</taxon>
        <taxon>Philodinida</taxon>
        <taxon>Philodinidae</taxon>
        <taxon>Rotaria</taxon>
    </lineage>
</organism>
<dbReference type="InterPro" id="IPR039781">
    <property type="entry name" value="Rad21/Rec8-like"/>
</dbReference>
<evidence type="ECO:0000313" key="4">
    <source>
        <dbReference type="Proteomes" id="UP000676336"/>
    </source>
</evidence>
<dbReference type="AlphaFoldDB" id="A0A8S3I022"/>
<dbReference type="PANTHER" id="PTHR12585">
    <property type="entry name" value="SCC1 / RAD21 FAMILY MEMBER"/>
    <property type="match status" value="1"/>
</dbReference>
<dbReference type="SUPFAM" id="SSF46785">
    <property type="entry name" value="Winged helix' DNA-binding domain"/>
    <property type="match status" value="1"/>
</dbReference>
<feature type="domain" description="Rad21/Rec8-like protein C-terminal eukaryotic" evidence="2">
    <location>
        <begin position="152"/>
        <end position="193"/>
    </location>
</feature>
<proteinExistence type="predicted"/>
<accession>A0A8S3I022</accession>
<dbReference type="Gene3D" id="1.10.10.580">
    <property type="entry name" value="Structural maintenance of chromosome 1. Chain E"/>
    <property type="match status" value="1"/>
</dbReference>
<comment type="caution">
    <text evidence="3">The sequence shown here is derived from an EMBL/GenBank/DDBJ whole genome shotgun (WGS) entry which is preliminary data.</text>
</comment>
<name>A0A8S3I022_9BILA</name>
<sequence>MGVGGLSPNSRKRGLSPGGDDDNYDKRQRSDSLFFPPMTTSMDNLMDVIPGPMSPTRKSGRKVHELNQLPPSPSRTSGNMRRKKGMGHLTKENQEEQDDEDEEHGQATTAQEDFESGKKLNRRAKIMLNAFERAFDSADALSFHDHLSSGNPNYHTRKLTAQKFYTLLVLKKLQAVDVEQTEAFGDVTVTPGVHFHQYITSGGR</sequence>
<dbReference type="GO" id="GO:0007062">
    <property type="term" value="P:sister chromatid cohesion"/>
    <property type="evidence" value="ECO:0007669"/>
    <property type="project" value="InterPro"/>
</dbReference>
<dbReference type="GO" id="GO:0008278">
    <property type="term" value="C:cohesin complex"/>
    <property type="evidence" value="ECO:0007669"/>
    <property type="project" value="InterPro"/>
</dbReference>
<dbReference type="PANTHER" id="PTHR12585:SF69">
    <property type="entry name" value="FI11703P"/>
    <property type="match status" value="1"/>
</dbReference>
<reference evidence="3" key="1">
    <citation type="submission" date="2021-02" db="EMBL/GenBank/DDBJ databases">
        <authorList>
            <person name="Nowell W R."/>
        </authorList>
    </citation>
    <scope>NUCLEOTIDE SEQUENCE</scope>
</reference>
<protein>
    <recommendedName>
        <fullName evidence="2">Rad21/Rec8-like protein C-terminal eukaryotic domain-containing protein</fullName>
    </recommendedName>
</protein>
<dbReference type="InterPro" id="IPR023093">
    <property type="entry name" value="ScpA-like_C"/>
</dbReference>
<dbReference type="EMBL" id="CAJOBI010325843">
    <property type="protein sequence ID" value="CAF5191786.1"/>
    <property type="molecule type" value="Genomic_DNA"/>
</dbReference>
<dbReference type="Pfam" id="PF04824">
    <property type="entry name" value="Rad21_Rec8"/>
    <property type="match status" value="1"/>
</dbReference>
<dbReference type="GO" id="GO:0003682">
    <property type="term" value="F:chromatin binding"/>
    <property type="evidence" value="ECO:0007669"/>
    <property type="project" value="TreeGrafter"/>
</dbReference>
<gene>
    <name evidence="3" type="ORF">SMN809_LOCUS72502</name>
</gene>
<dbReference type="InterPro" id="IPR006909">
    <property type="entry name" value="Rad21/Rec8_C_eu"/>
</dbReference>
<evidence type="ECO:0000313" key="3">
    <source>
        <dbReference type="EMBL" id="CAF5191786.1"/>
    </source>
</evidence>
<dbReference type="Proteomes" id="UP000676336">
    <property type="component" value="Unassembled WGS sequence"/>
</dbReference>